<dbReference type="RefSeq" id="WP_301416379.1">
    <property type="nucleotide sequence ID" value="NZ_CP098023.1"/>
</dbReference>
<dbReference type="EMBL" id="CP098023">
    <property type="protein sequence ID" value="WKD50255.1"/>
    <property type="molecule type" value="Genomic_DNA"/>
</dbReference>
<dbReference type="PANTHER" id="PTHR30367:SF1">
    <property type="entry name" value="MULTIDRUG RESISTANCE PROTEIN MDTN"/>
    <property type="match status" value="1"/>
</dbReference>
<comment type="similarity">
    <text evidence="1">Belongs to the membrane fusion protein (MFP) (TC 8.A.1) family.</text>
</comment>
<feature type="domain" description="Multidrug resistance protein MdtA-like barrel-sandwich hybrid" evidence="3">
    <location>
        <begin position="35"/>
        <end position="249"/>
    </location>
</feature>
<dbReference type="Pfam" id="PF25917">
    <property type="entry name" value="BSH_RND"/>
    <property type="match status" value="1"/>
</dbReference>
<keyword evidence="2" id="KW-0175">Coiled coil</keyword>
<proteinExistence type="inferred from homology"/>
<evidence type="ECO:0000256" key="1">
    <source>
        <dbReference type="ARBA" id="ARBA00009477"/>
    </source>
</evidence>
<gene>
    <name evidence="5" type="ORF">M8T91_02140</name>
</gene>
<protein>
    <submittedName>
        <fullName evidence="5">HlyD family secretion protein</fullName>
    </submittedName>
</protein>
<dbReference type="Gene3D" id="2.40.30.170">
    <property type="match status" value="1"/>
</dbReference>
<feature type="domain" description="p-hydroxybenzoic acid efflux pump subunit AaeA-like beta-barrel" evidence="4">
    <location>
        <begin position="252"/>
        <end position="349"/>
    </location>
</feature>
<accession>A0ABY9EFW0</accession>
<dbReference type="PANTHER" id="PTHR30367">
    <property type="entry name" value="P-HYDROXYBENZOIC ACID EFFLUX PUMP SUBUNIT AAEA-RELATED"/>
    <property type="match status" value="1"/>
</dbReference>
<dbReference type="Gene3D" id="2.40.50.100">
    <property type="match status" value="1"/>
</dbReference>
<evidence type="ECO:0000313" key="6">
    <source>
        <dbReference type="Proteomes" id="UP001321520"/>
    </source>
</evidence>
<organism evidence="5 6">
    <name type="scientific">Microbulbifer spongiae</name>
    <dbReference type="NCBI Taxonomy" id="2944933"/>
    <lineage>
        <taxon>Bacteria</taxon>
        <taxon>Pseudomonadati</taxon>
        <taxon>Pseudomonadota</taxon>
        <taxon>Gammaproteobacteria</taxon>
        <taxon>Cellvibrionales</taxon>
        <taxon>Microbulbiferaceae</taxon>
        <taxon>Microbulbifer</taxon>
    </lineage>
</organism>
<evidence type="ECO:0000259" key="3">
    <source>
        <dbReference type="Pfam" id="PF25917"/>
    </source>
</evidence>
<sequence length="365" mass="40477">MTGSVVFIALFMIILQLWKYLQNPWTRDGKVQAKIVQVTPRVSGQIVELPVRNNQFVNAGDLLFQIDPRTYEATLAEVRAEYEEAIDTYKAQRQNVLAFEAKLRESMAAIDQAQSNIKALDAEIVKAKAEFERQKELLPLRATSQKSLEAAQAEYDSAVEYRQGAEAALVEAMHTLEQSQAELEQARAQLGALGDKNPGIRAALAIVRQAELNLEYTTVIAPVTGYVTNIDFRYGDQAVANKPAMSVVDINSFWVDGYFRETFIRRIAPGDRAIVTLLAYPDTPLEGYVESIGWGIAQQDGTAGNDLLPQINPTFDWIRLAQRIPVRVYLTNTPASVKLRVGFTSSVLVMSGTADARQNATVHTP</sequence>
<evidence type="ECO:0000256" key="2">
    <source>
        <dbReference type="SAM" id="Coils"/>
    </source>
</evidence>
<reference evidence="5 6" key="1">
    <citation type="submission" date="2022-05" db="EMBL/GenBank/DDBJ databases">
        <title>Microbulbifer sp. nov., isolated from sponge.</title>
        <authorList>
            <person name="Gao L."/>
        </authorList>
    </citation>
    <scope>NUCLEOTIDE SEQUENCE [LARGE SCALE GENOMIC DNA]</scope>
    <source>
        <strain evidence="5 6">MI-G</strain>
    </source>
</reference>
<dbReference type="InterPro" id="IPR058634">
    <property type="entry name" value="AaeA-lik-b-barrel"/>
</dbReference>
<name>A0ABY9EFW0_9GAMM</name>
<evidence type="ECO:0000313" key="5">
    <source>
        <dbReference type="EMBL" id="WKD50255.1"/>
    </source>
</evidence>
<feature type="coiled-coil region" evidence="2">
    <location>
        <begin position="162"/>
        <end position="196"/>
    </location>
</feature>
<evidence type="ECO:0000259" key="4">
    <source>
        <dbReference type="Pfam" id="PF25963"/>
    </source>
</evidence>
<feature type="coiled-coil region" evidence="2">
    <location>
        <begin position="75"/>
        <end position="137"/>
    </location>
</feature>
<keyword evidence="6" id="KW-1185">Reference proteome</keyword>
<dbReference type="SUPFAM" id="SSF111369">
    <property type="entry name" value="HlyD-like secretion proteins"/>
    <property type="match status" value="2"/>
</dbReference>
<dbReference type="Pfam" id="PF25963">
    <property type="entry name" value="Beta-barrel_AAEA"/>
    <property type="match status" value="1"/>
</dbReference>
<dbReference type="Gene3D" id="1.10.287.470">
    <property type="entry name" value="Helix hairpin bin"/>
    <property type="match status" value="1"/>
</dbReference>
<dbReference type="InterPro" id="IPR058625">
    <property type="entry name" value="MdtA-like_BSH"/>
</dbReference>
<dbReference type="Proteomes" id="UP001321520">
    <property type="component" value="Chromosome"/>
</dbReference>
<dbReference type="InterPro" id="IPR050393">
    <property type="entry name" value="MFP_Efflux_Pump"/>
</dbReference>